<feature type="transmembrane region" description="Helical" evidence="2">
    <location>
        <begin position="465"/>
        <end position="484"/>
    </location>
</feature>
<name>W3WKP7_PESFW</name>
<sequence length="850" mass="91695">MSSGKAVAGPSSPTPLGKESRRQDATYERLDDEVEPTTAGSYDSYTTWSGPTAAQLAKRKRHEQQVEQREINRAMLPELYAGAPKTPADPEAHAAEARAALGIPTLAEYTAQADAKALEQRLASSDTAATLNGNKAVPEKKRGGLISSLSRDFSGTIGSMFSHTEPERRAIGKPFGFRRDDGAGPGLSGFFEEHRDSIEAYSQANAAAANINISAPDSTVEQNNANDTDEHNSSRGLVAPRPPTRRGNRTSLQVTIPNAISPIGEAHIPKKPVRNDSEEVIESFGTTTVIYATPPDTGDFANRNRNFGWPGSGGNRRNGGGNSGLVNLLQNLSPATITILFWILAILAQAAYTIVIVCVSILAYNSESEQQYDEGALRGLVASLIGILVFGPLFAVCYARRISNRTIKKHSNLRIETMVFRGRPDQFLYWLFVALAELSYTSTTAAVTIITVASHDGQDASNGTIIWLMLSVFAFALFGFPFAMMHARRTSTRIVRGHRSQQRHDDSIELQPVGTRNFSRPTNDPMQLAHELEAAVGRDNENLPTPATLPSIYSQSVLVTRSQNPNVRTPVAVYNDFSHDLDRTIAQNEDVDPSGISIAISDSLVGHCDESSPTPSISSGLTYHSGRSDLQKIDSPLEQVTPTPKSSSTPGSAPQLDSDYGSVLSAEQMSIISIPTAATKVHIPHSSAVADLSSSSDDRSMVSSPLRTPHTKASASPQIVSSSPFDFQGATSSVSAHHAAEFSIPRGGGMKRSISQASLGRRDEALGSHPIPDHWRQIDYDAGKIHSTQRRMSNEYMSGDPGPSSGPFSSATPHQRDTNYGFYAMTPIEERSESGTARSSMRTASYRISR</sequence>
<evidence type="ECO:0000256" key="2">
    <source>
        <dbReference type="SAM" id="Phobius"/>
    </source>
</evidence>
<accession>W3WKP7</accession>
<feature type="region of interest" description="Disordered" evidence="1">
    <location>
        <begin position="793"/>
        <end position="850"/>
    </location>
</feature>
<dbReference type="RefSeq" id="XP_007841096.1">
    <property type="nucleotide sequence ID" value="XM_007842905.1"/>
</dbReference>
<organism evidence="3 4">
    <name type="scientific">Pestalotiopsis fici (strain W106-1 / CGMCC3.15140)</name>
    <dbReference type="NCBI Taxonomy" id="1229662"/>
    <lineage>
        <taxon>Eukaryota</taxon>
        <taxon>Fungi</taxon>
        <taxon>Dikarya</taxon>
        <taxon>Ascomycota</taxon>
        <taxon>Pezizomycotina</taxon>
        <taxon>Sordariomycetes</taxon>
        <taxon>Xylariomycetidae</taxon>
        <taxon>Amphisphaeriales</taxon>
        <taxon>Sporocadaceae</taxon>
        <taxon>Pestalotiopsis</taxon>
    </lineage>
</organism>
<evidence type="ECO:0000256" key="1">
    <source>
        <dbReference type="SAM" id="MobiDB-lite"/>
    </source>
</evidence>
<dbReference type="AlphaFoldDB" id="W3WKP7"/>
<feature type="transmembrane region" description="Helical" evidence="2">
    <location>
        <begin position="376"/>
        <end position="399"/>
    </location>
</feature>
<dbReference type="EMBL" id="KI912120">
    <property type="protein sequence ID" value="ETS74458.1"/>
    <property type="molecule type" value="Genomic_DNA"/>
</dbReference>
<feature type="region of interest" description="Disordered" evidence="1">
    <location>
        <begin position="690"/>
        <end position="720"/>
    </location>
</feature>
<dbReference type="KEGG" id="pfy:PFICI_14324"/>
<feature type="region of interest" description="Disordered" evidence="1">
    <location>
        <begin position="216"/>
        <end position="249"/>
    </location>
</feature>
<keyword evidence="2" id="KW-0472">Membrane</keyword>
<feature type="region of interest" description="Disordered" evidence="1">
    <location>
        <begin position="1"/>
        <end position="66"/>
    </location>
</feature>
<keyword evidence="4" id="KW-1185">Reference proteome</keyword>
<keyword evidence="2" id="KW-1133">Transmembrane helix</keyword>
<feature type="transmembrane region" description="Helical" evidence="2">
    <location>
        <begin position="427"/>
        <end position="453"/>
    </location>
</feature>
<evidence type="ECO:0000313" key="4">
    <source>
        <dbReference type="Proteomes" id="UP000030651"/>
    </source>
</evidence>
<feature type="compositionally biased region" description="Low complexity" evidence="1">
    <location>
        <begin position="641"/>
        <end position="650"/>
    </location>
</feature>
<protein>
    <submittedName>
        <fullName evidence="3">Uncharacterized protein</fullName>
    </submittedName>
</protein>
<dbReference type="OrthoDB" id="5244752at2759"/>
<dbReference type="HOGENOM" id="CLU_335579_0_0_1"/>
<feature type="compositionally biased region" description="Polar residues" evidence="1">
    <location>
        <begin position="216"/>
        <end position="226"/>
    </location>
</feature>
<dbReference type="GeneID" id="19279337"/>
<feature type="compositionally biased region" description="Polar residues" evidence="1">
    <location>
        <begin position="711"/>
        <end position="720"/>
    </location>
</feature>
<gene>
    <name evidence="3" type="ORF">PFICI_14324</name>
</gene>
<feature type="transmembrane region" description="Helical" evidence="2">
    <location>
        <begin position="339"/>
        <end position="364"/>
    </location>
</feature>
<feature type="compositionally biased region" description="Basic and acidic residues" evidence="1">
    <location>
        <begin position="18"/>
        <end position="29"/>
    </location>
</feature>
<proteinExistence type="predicted"/>
<feature type="region of interest" description="Disordered" evidence="1">
    <location>
        <begin position="607"/>
        <end position="659"/>
    </location>
</feature>
<feature type="compositionally biased region" description="Polar residues" evidence="1">
    <location>
        <begin position="38"/>
        <end position="52"/>
    </location>
</feature>
<dbReference type="InParanoid" id="W3WKP7"/>
<dbReference type="Proteomes" id="UP000030651">
    <property type="component" value="Unassembled WGS sequence"/>
</dbReference>
<evidence type="ECO:0000313" key="3">
    <source>
        <dbReference type="EMBL" id="ETS74458.1"/>
    </source>
</evidence>
<keyword evidence="2" id="KW-0812">Transmembrane</keyword>
<reference evidence="4" key="1">
    <citation type="journal article" date="2015" name="BMC Genomics">
        <title>Genomic and transcriptomic analysis of the endophytic fungus Pestalotiopsis fici reveals its lifestyle and high potential for synthesis of natural products.</title>
        <authorList>
            <person name="Wang X."/>
            <person name="Zhang X."/>
            <person name="Liu L."/>
            <person name="Xiang M."/>
            <person name="Wang W."/>
            <person name="Sun X."/>
            <person name="Che Y."/>
            <person name="Guo L."/>
            <person name="Liu G."/>
            <person name="Guo L."/>
            <person name="Wang C."/>
            <person name="Yin W.B."/>
            <person name="Stadler M."/>
            <person name="Zhang X."/>
            <person name="Liu X."/>
        </authorList>
    </citation>
    <scope>NUCLEOTIDE SEQUENCE [LARGE SCALE GENOMIC DNA]</scope>
    <source>
        <strain evidence="4">W106-1 / CGMCC3.15140</strain>
    </source>
</reference>
<feature type="compositionally biased region" description="Polar residues" evidence="1">
    <location>
        <begin position="834"/>
        <end position="850"/>
    </location>
</feature>
<feature type="compositionally biased region" description="Low complexity" evidence="1">
    <location>
        <begin position="798"/>
        <end position="810"/>
    </location>
</feature>
<feature type="compositionally biased region" description="Polar residues" evidence="1">
    <location>
        <begin position="611"/>
        <end position="622"/>
    </location>
</feature>